<evidence type="ECO:0000313" key="1">
    <source>
        <dbReference type="EMBL" id="RZT94883.1"/>
    </source>
</evidence>
<comment type="caution">
    <text evidence="1">The sequence shown here is derived from an EMBL/GenBank/DDBJ whole genome shotgun (WGS) entry which is preliminary data.</text>
</comment>
<accession>A0A4Q7VFV7</accession>
<dbReference type="Gene3D" id="3.90.1530.10">
    <property type="entry name" value="Conserved hypothetical protein from pyrococcus furiosus pfu- 392566-001, ParB domain"/>
    <property type="match status" value="1"/>
</dbReference>
<dbReference type="AlphaFoldDB" id="A0A4Q7VFV7"/>
<reference evidence="1 2" key="1">
    <citation type="submission" date="2019-02" db="EMBL/GenBank/DDBJ databases">
        <title>Genomic Encyclopedia of Type Strains, Phase IV (KMG-IV): sequencing the most valuable type-strain genomes for metagenomic binning, comparative biology and taxonomic classification.</title>
        <authorList>
            <person name="Goeker M."/>
        </authorList>
    </citation>
    <scope>NUCLEOTIDE SEQUENCE [LARGE SCALE GENOMIC DNA]</scope>
    <source>
        <strain evidence="1 2">DSM 23814</strain>
    </source>
</reference>
<dbReference type="InterPro" id="IPR036086">
    <property type="entry name" value="ParB/Sulfiredoxin_sf"/>
</dbReference>
<dbReference type="SUPFAM" id="SSF110849">
    <property type="entry name" value="ParB/Sulfiredoxin"/>
    <property type="match status" value="1"/>
</dbReference>
<protein>
    <submittedName>
        <fullName evidence="1">ParB-like nuclease family protein</fullName>
    </submittedName>
</protein>
<dbReference type="RefSeq" id="WP_130304587.1">
    <property type="nucleotide sequence ID" value="NZ_SHKO01000002.1"/>
</dbReference>
<keyword evidence="2" id="KW-1185">Reference proteome</keyword>
<organism evidence="1 2">
    <name type="scientific">Advenella incenata</name>
    <dbReference type="NCBI Taxonomy" id="267800"/>
    <lineage>
        <taxon>Bacteria</taxon>
        <taxon>Pseudomonadati</taxon>
        <taxon>Pseudomonadota</taxon>
        <taxon>Betaproteobacteria</taxon>
        <taxon>Burkholderiales</taxon>
        <taxon>Alcaligenaceae</taxon>
    </lineage>
</organism>
<gene>
    <name evidence="1" type="ORF">EV681_3317</name>
</gene>
<dbReference type="Proteomes" id="UP000293398">
    <property type="component" value="Unassembled WGS sequence"/>
</dbReference>
<dbReference type="EMBL" id="SHKO01000002">
    <property type="protein sequence ID" value="RZT94883.1"/>
    <property type="molecule type" value="Genomic_DNA"/>
</dbReference>
<sequence>MYVDQSYVVTFKPIEFFEQSEGVDFEAVWYLTDKIRQDGSWLEPIIAESASGFIMDGNHRYRAAKMLHLNYLPCILLAYSDPRVEVLDWDTAEQFDQACVQNAIKSGRVFSYKTTRHIFSPQLPQVDIQIEHLR</sequence>
<proteinExistence type="predicted"/>
<evidence type="ECO:0000313" key="2">
    <source>
        <dbReference type="Proteomes" id="UP000293398"/>
    </source>
</evidence>
<dbReference type="OrthoDB" id="8565623at2"/>
<dbReference type="CDD" id="cd16400">
    <property type="entry name" value="ParB_Srx_like_nuclease"/>
    <property type="match status" value="1"/>
</dbReference>
<name>A0A4Q7VFV7_9BURK</name>